<sequence length="327" mass="34178">MRDVLTAALPQVNATIGYATLLLASGGFPAEADRVVRAWHDTTEQPVSALFPDAISQRALAMLFDAAGSRPSWTDGLPPLDLDAEERAHLAHLRRAEPSVPAGLLGESTGAKIVSGLADHLDSGRVDPVRAAAFEVESGAPVGVWAEIAVNRAKPDVATLAAGRRTARVLAGGADPLGLGSDRAGRCAGDLVAALRHRFGSAPSGWGELVDRVLDGAARPEPVDPATLAAAEERLGVLLPDDYRAFLRTCDGLPAGAVFPRLLSASELVVAENGAVVASERGGVLVILTPVSSGWRAVEWDPELGSTAYSGFRDLMENHLRLVESSR</sequence>
<keyword evidence="3" id="KW-1185">Reference proteome</keyword>
<comment type="caution">
    <text evidence="2">The sequence shown here is derived from an EMBL/GenBank/DDBJ whole genome shotgun (WGS) entry which is preliminary data.</text>
</comment>
<dbReference type="InterPro" id="IPR037883">
    <property type="entry name" value="Knr4/Smi1-like_sf"/>
</dbReference>
<dbReference type="InterPro" id="IPR018958">
    <property type="entry name" value="Knr4/Smi1-like_dom"/>
</dbReference>
<gene>
    <name evidence="2" type="ORF">GCM10009754_67250</name>
</gene>
<dbReference type="Gene3D" id="3.40.1580.10">
    <property type="entry name" value="SMI1/KNR4-like"/>
    <property type="match status" value="1"/>
</dbReference>
<dbReference type="SUPFAM" id="SSF160631">
    <property type="entry name" value="SMI1/KNR4-like"/>
    <property type="match status" value="1"/>
</dbReference>
<evidence type="ECO:0000259" key="1">
    <source>
        <dbReference type="SMART" id="SM00860"/>
    </source>
</evidence>
<proteinExistence type="predicted"/>
<organism evidence="2 3">
    <name type="scientific">Amycolatopsis minnesotensis</name>
    <dbReference type="NCBI Taxonomy" id="337894"/>
    <lineage>
        <taxon>Bacteria</taxon>
        <taxon>Bacillati</taxon>
        <taxon>Actinomycetota</taxon>
        <taxon>Actinomycetes</taxon>
        <taxon>Pseudonocardiales</taxon>
        <taxon>Pseudonocardiaceae</taxon>
        <taxon>Amycolatopsis</taxon>
    </lineage>
</organism>
<evidence type="ECO:0000313" key="3">
    <source>
        <dbReference type="Proteomes" id="UP001501116"/>
    </source>
</evidence>
<dbReference type="Pfam" id="PF09346">
    <property type="entry name" value="SMI1_KNR4"/>
    <property type="match status" value="1"/>
</dbReference>
<name>A0ABP5DKS3_9PSEU</name>
<dbReference type="Proteomes" id="UP001501116">
    <property type="component" value="Unassembled WGS sequence"/>
</dbReference>
<feature type="domain" description="Knr4/Smi1-like" evidence="1">
    <location>
        <begin position="222"/>
        <end position="318"/>
    </location>
</feature>
<evidence type="ECO:0000313" key="2">
    <source>
        <dbReference type="EMBL" id="GAA1981075.1"/>
    </source>
</evidence>
<dbReference type="EMBL" id="BAAANN010000034">
    <property type="protein sequence ID" value="GAA1981075.1"/>
    <property type="molecule type" value="Genomic_DNA"/>
</dbReference>
<protein>
    <submittedName>
        <fullName evidence="2">SMI1/KNR4 family protein</fullName>
    </submittedName>
</protein>
<accession>A0ABP5DKS3</accession>
<reference evidence="3" key="1">
    <citation type="journal article" date="2019" name="Int. J. Syst. Evol. Microbiol.">
        <title>The Global Catalogue of Microorganisms (GCM) 10K type strain sequencing project: providing services to taxonomists for standard genome sequencing and annotation.</title>
        <authorList>
            <consortium name="The Broad Institute Genomics Platform"/>
            <consortium name="The Broad Institute Genome Sequencing Center for Infectious Disease"/>
            <person name="Wu L."/>
            <person name="Ma J."/>
        </authorList>
    </citation>
    <scope>NUCLEOTIDE SEQUENCE [LARGE SCALE GENOMIC DNA]</scope>
    <source>
        <strain evidence="3">JCM 14545</strain>
    </source>
</reference>
<dbReference type="SMART" id="SM00860">
    <property type="entry name" value="SMI1_KNR4"/>
    <property type="match status" value="1"/>
</dbReference>